<dbReference type="GO" id="GO:0032259">
    <property type="term" value="P:methylation"/>
    <property type="evidence" value="ECO:0007669"/>
    <property type="project" value="UniProtKB-KW"/>
</dbReference>
<dbReference type="CDD" id="cd02440">
    <property type="entry name" value="AdoMet_MTases"/>
    <property type="match status" value="1"/>
</dbReference>
<dbReference type="Gene3D" id="3.40.50.150">
    <property type="entry name" value="Vaccinia Virus protein VP39"/>
    <property type="match status" value="1"/>
</dbReference>
<evidence type="ECO:0000256" key="1">
    <source>
        <dbReference type="SAM" id="Coils"/>
    </source>
</evidence>
<dbReference type="EMBL" id="CP136600">
    <property type="protein sequence ID" value="WOH37516.1"/>
    <property type="molecule type" value="Genomic_DNA"/>
</dbReference>
<keyword evidence="2" id="KW-0808">Transferase</keyword>
<dbReference type="InterPro" id="IPR029063">
    <property type="entry name" value="SAM-dependent_MTases_sf"/>
</dbReference>
<keyword evidence="2" id="KW-0489">Methyltransferase</keyword>
<keyword evidence="1" id="KW-0175">Coiled coil</keyword>
<name>A0ABZ0GNV2_9GAMM</name>
<gene>
    <name evidence="2" type="ORF">RI844_19480</name>
</gene>
<keyword evidence="3" id="KW-1185">Reference proteome</keyword>
<evidence type="ECO:0000313" key="3">
    <source>
        <dbReference type="Proteomes" id="UP001301442"/>
    </source>
</evidence>
<dbReference type="PANTHER" id="PTHR43861">
    <property type="entry name" value="TRANS-ACONITATE 2-METHYLTRANSFERASE-RELATED"/>
    <property type="match status" value="1"/>
</dbReference>
<dbReference type="PANTHER" id="PTHR43861:SF6">
    <property type="entry name" value="METHYLTRANSFERASE TYPE 11"/>
    <property type="match status" value="1"/>
</dbReference>
<proteinExistence type="predicted"/>
<organism evidence="2 3">
    <name type="scientific">Thalassotalea fonticola</name>
    <dbReference type="NCBI Taxonomy" id="3065649"/>
    <lineage>
        <taxon>Bacteria</taxon>
        <taxon>Pseudomonadati</taxon>
        <taxon>Pseudomonadota</taxon>
        <taxon>Gammaproteobacteria</taxon>
        <taxon>Alteromonadales</taxon>
        <taxon>Colwelliaceae</taxon>
        <taxon>Thalassotalea</taxon>
    </lineage>
</organism>
<reference evidence="2 3" key="1">
    <citation type="submission" date="2023-09" db="EMBL/GenBank/DDBJ databases">
        <authorList>
            <person name="Qi X."/>
        </authorList>
    </citation>
    <scope>NUCLEOTIDE SEQUENCE [LARGE SCALE GENOMIC DNA]</scope>
    <source>
        <strain evidence="2 3">S1-1</strain>
    </source>
</reference>
<dbReference type="RefSeq" id="WP_348396303.1">
    <property type="nucleotide sequence ID" value="NZ_CP136600.1"/>
</dbReference>
<evidence type="ECO:0000313" key="2">
    <source>
        <dbReference type="EMBL" id="WOH37516.1"/>
    </source>
</evidence>
<protein>
    <submittedName>
        <fullName evidence="2">Methyltransferase domain-containing protein</fullName>
    </submittedName>
</protein>
<dbReference type="GO" id="GO:0008168">
    <property type="term" value="F:methyltransferase activity"/>
    <property type="evidence" value="ECO:0007669"/>
    <property type="project" value="UniProtKB-KW"/>
</dbReference>
<dbReference type="Pfam" id="PF13489">
    <property type="entry name" value="Methyltransf_23"/>
    <property type="match status" value="1"/>
</dbReference>
<dbReference type="SUPFAM" id="SSF53335">
    <property type="entry name" value="S-adenosyl-L-methionine-dependent methyltransferases"/>
    <property type="match status" value="1"/>
</dbReference>
<feature type="coiled-coil region" evidence="1">
    <location>
        <begin position="250"/>
        <end position="277"/>
    </location>
</feature>
<sequence length="366" mass="41972">MKPLDQIYEAYYNGWGEEFGQKVRNRIHWVCEHSTGENILDVGCSQGITSILLGREGKAVIGLDLLQESIDFANEMLLKEESATQNSVEFIAQNFIHFDSADKKFDCILLTEVVEHVTQPNRLIDKADKILNDNGRMIITVPFGINDYFDHKKTYYLNDLLELIPSSYSIEELSVLGKWVGICIVKSSKDDDPVDYQQQLKFAESHFYNLERELINTNSILTKKHKAATDERAIFSKKLYESQNNFNSEISLYKEKLKESNQALNTLDIEFKKVESKNIGSENSLALQAQKISSLEKELVKFKQSTKSHMAASNKYKSQLISSLNSEEIALTQVKNLDMRLNKLLKAKVVKVLVRLWAIRRSLFNK</sequence>
<accession>A0ABZ0GNV2</accession>
<dbReference type="Proteomes" id="UP001301442">
    <property type="component" value="Chromosome"/>
</dbReference>